<feature type="compositionally biased region" description="Low complexity" evidence="6">
    <location>
        <begin position="67"/>
        <end position="86"/>
    </location>
</feature>
<dbReference type="GO" id="GO:0030695">
    <property type="term" value="F:GTPase regulator activity"/>
    <property type="evidence" value="ECO:0007669"/>
    <property type="project" value="UniProtKB-ARBA"/>
</dbReference>
<feature type="region of interest" description="Disordered" evidence="6">
    <location>
        <begin position="346"/>
        <end position="391"/>
    </location>
</feature>
<dbReference type="InterPro" id="IPR001781">
    <property type="entry name" value="Znf_LIM"/>
</dbReference>
<dbReference type="Proteomes" id="UP000017200">
    <property type="component" value="Unassembled WGS sequence"/>
</dbReference>
<feature type="compositionally biased region" description="Polar residues" evidence="6">
    <location>
        <begin position="282"/>
        <end position="298"/>
    </location>
</feature>
<feature type="region of interest" description="Disordered" evidence="6">
    <location>
        <begin position="281"/>
        <end position="301"/>
    </location>
</feature>
<feature type="compositionally biased region" description="Low complexity" evidence="6">
    <location>
        <begin position="580"/>
        <end position="597"/>
    </location>
</feature>
<dbReference type="HOGENOM" id="CLU_003767_0_0_1"/>
<keyword evidence="3 5" id="KW-0862">Zinc</keyword>
<feature type="region of interest" description="Disordered" evidence="6">
    <location>
        <begin position="67"/>
        <end position="110"/>
    </location>
</feature>
<evidence type="ECO:0000256" key="4">
    <source>
        <dbReference type="ARBA" id="ARBA00023038"/>
    </source>
</evidence>
<proteinExistence type="predicted"/>
<dbReference type="EnsemblFungi" id="MVLG_04611T0">
    <property type="protein sequence ID" value="MVLG_04611T0"/>
    <property type="gene ID" value="MVLG_04611"/>
</dbReference>
<dbReference type="GO" id="GO:0003712">
    <property type="term" value="F:transcription coregulator activity"/>
    <property type="evidence" value="ECO:0007669"/>
    <property type="project" value="TreeGrafter"/>
</dbReference>
<dbReference type="AlphaFoldDB" id="U5HBR5"/>
<dbReference type="GO" id="GO:0046872">
    <property type="term" value="F:metal ion binding"/>
    <property type="evidence" value="ECO:0007669"/>
    <property type="project" value="UniProtKB-KW"/>
</dbReference>
<dbReference type="OrthoDB" id="1112565at2759"/>
<reference evidence="8" key="2">
    <citation type="submission" date="2010-11" db="EMBL/GenBank/DDBJ databases">
        <authorList>
            <consortium name="The Broad Institute Genome Sequencing Platform"/>
            <person name="Earl A."/>
            <person name="Ward D."/>
            <person name="Feldgarden M."/>
            <person name="Gevers D."/>
            <person name="Butler R."/>
            <person name="Young S.K."/>
            <person name="Zeng Q."/>
            <person name="Gargeya S."/>
            <person name="Fitzgerald M."/>
            <person name="Haas B."/>
            <person name="Abouelleil A."/>
            <person name="Alvarado L."/>
            <person name="Arachchi H.M."/>
            <person name="Berlin A."/>
            <person name="Brown A."/>
            <person name="Chapman S.B."/>
            <person name="Chen Z."/>
            <person name="Dunbar C."/>
            <person name="Freedman E."/>
            <person name="Gearin G."/>
            <person name="Gellesch M."/>
            <person name="Goldberg J."/>
            <person name="Griggs A."/>
            <person name="Gujja S."/>
            <person name="Heilman E."/>
            <person name="Heiman D."/>
            <person name="Howarth C."/>
            <person name="Larson L."/>
            <person name="Lui A."/>
            <person name="MacDonald P.J.P."/>
            <person name="Mehta T."/>
            <person name="Montmayeur A."/>
            <person name="Murphy C."/>
            <person name="Neiman D."/>
            <person name="Pearson M."/>
            <person name="Priest M."/>
            <person name="Roberts A."/>
            <person name="Saif S."/>
            <person name="Shea T."/>
            <person name="Shenoy N."/>
            <person name="Sisk P."/>
            <person name="Stolte C."/>
            <person name="Sykes S."/>
            <person name="White J."/>
            <person name="Yandava C."/>
            <person name="Wortman J."/>
            <person name="Nusbaum C."/>
            <person name="Birren B."/>
        </authorList>
    </citation>
    <scope>NUCLEOTIDE SEQUENCE</scope>
    <source>
        <strain evidence="8">P1A1 Lamole</strain>
    </source>
</reference>
<feature type="region of interest" description="Disordered" evidence="6">
    <location>
        <begin position="564"/>
        <end position="607"/>
    </location>
</feature>
<dbReference type="PANTHER" id="PTHR24205">
    <property type="entry name" value="FOUR AND A HALF LIM DOMAINS PROTEIN"/>
    <property type="match status" value="1"/>
</dbReference>
<dbReference type="EMBL" id="AEIJ01000459">
    <property type="status" value="NOT_ANNOTATED_CDS"/>
    <property type="molecule type" value="Genomic_DNA"/>
</dbReference>
<keyword evidence="10" id="KW-1185">Reference proteome</keyword>
<dbReference type="STRING" id="683840.U5HBR5"/>
<dbReference type="Gene3D" id="2.10.110.10">
    <property type="entry name" value="Cysteine Rich Protein"/>
    <property type="match status" value="4"/>
</dbReference>
<feature type="domain" description="LIM zinc-binding" evidence="7">
    <location>
        <begin position="632"/>
        <end position="693"/>
    </location>
</feature>
<organism evidence="8">
    <name type="scientific">Microbotryum lychnidis-dioicae (strain p1A1 Lamole / MvSl-1064)</name>
    <name type="common">Anther smut fungus</name>
    <dbReference type="NCBI Taxonomy" id="683840"/>
    <lineage>
        <taxon>Eukaryota</taxon>
        <taxon>Fungi</taxon>
        <taxon>Dikarya</taxon>
        <taxon>Basidiomycota</taxon>
        <taxon>Pucciniomycotina</taxon>
        <taxon>Microbotryomycetes</taxon>
        <taxon>Microbotryales</taxon>
        <taxon>Microbotryaceae</taxon>
        <taxon>Microbotryum</taxon>
    </lineage>
</organism>
<keyword evidence="4 5" id="KW-0440">LIM domain</keyword>
<keyword evidence="1 5" id="KW-0479">Metal-binding</keyword>
<dbReference type="PANTHER" id="PTHR24205:SF16">
    <property type="entry name" value="GH01042P-RELATED"/>
    <property type="match status" value="1"/>
</dbReference>
<dbReference type="PROSITE" id="PS50023">
    <property type="entry name" value="LIM_DOMAIN_2"/>
    <property type="match status" value="2"/>
</dbReference>
<evidence type="ECO:0000256" key="3">
    <source>
        <dbReference type="ARBA" id="ARBA00022833"/>
    </source>
</evidence>
<gene>
    <name evidence="8" type="ORF">MVLG_04611</name>
</gene>
<feature type="compositionally biased region" description="Polar residues" evidence="6">
    <location>
        <begin position="348"/>
        <end position="372"/>
    </location>
</feature>
<dbReference type="SMART" id="SM00132">
    <property type="entry name" value="LIM"/>
    <property type="match status" value="4"/>
</dbReference>
<evidence type="ECO:0000256" key="1">
    <source>
        <dbReference type="ARBA" id="ARBA00022723"/>
    </source>
</evidence>
<dbReference type="OMA" id="PQGSKWH"/>
<evidence type="ECO:0000256" key="5">
    <source>
        <dbReference type="PROSITE-ProRule" id="PRU00125"/>
    </source>
</evidence>
<reference evidence="9" key="4">
    <citation type="submission" date="2015-06" db="UniProtKB">
        <authorList>
            <consortium name="EnsemblFungi"/>
        </authorList>
    </citation>
    <scope>IDENTIFICATION</scope>
</reference>
<evidence type="ECO:0000256" key="2">
    <source>
        <dbReference type="ARBA" id="ARBA00022737"/>
    </source>
</evidence>
<reference evidence="10" key="1">
    <citation type="submission" date="2010-11" db="EMBL/GenBank/DDBJ databases">
        <title>The genome sequence of Microbotryum violaceum strain p1A1 Lamole.</title>
        <authorList>
            <person name="Cuomo C."/>
            <person name="Perlin M."/>
            <person name="Young S.K."/>
            <person name="Zeng Q."/>
            <person name="Gargeya S."/>
            <person name="Alvarado L."/>
            <person name="Berlin A."/>
            <person name="Chapman S.B."/>
            <person name="Chen Z."/>
            <person name="Freedman E."/>
            <person name="Gellesch M."/>
            <person name="Goldberg J."/>
            <person name="Griggs A."/>
            <person name="Gujja S."/>
            <person name="Heilman E."/>
            <person name="Heiman D."/>
            <person name="Howarth C."/>
            <person name="Mehta T."/>
            <person name="Neiman D."/>
            <person name="Pearson M."/>
            <person name="Roberts A."/>
            <person name="Saif S."/>
            <person name="Shea T."/>
            <person name="Shenoy N."/>
            <person name="Sisk P."/>
            <person name="Stolte C."/>
            <person name="Sykes S."/>
            <person name="White J."/>
            <person name="Yandava C."/>
            <person name="Haas B."/>
            <person name="Nusbaum C."/>
            <person name="Birren B."/>
        </authorList>
    </citation>
    <scope>NUCLEOTIDE SEQUENCE [LARGE SCALE GENOMIC DNA]</scope>
    <source>
        <strain evidence="10">p1A1 Lamole</strain>
    </source>
</reference>
<protein>
    <recommendedName>
        <fullName evidence="7">LIM zinc-binding domain-containing protein</fullName>
    </recommendedName>
</protein>
<feature type="domain" description="LIM zinc-binding" evidence="7">
    <location>
        <begin position="176"/>
        <end position="236"/>
    </location>
</feature>
<reference evidence="8 10" key="3">
    <citation type="journal article" date="2015" name="BMC Genomics">
        <title>Sex and parasites: genomic and transcriptomic analysis of Microbotryum lychnidis-dioicae, the biotrophic and plant-castrating anther smut fungus.</title>
        <authorList>
            <person name="Perlin M.H."/>
            <person name="Amselem J."/>
            <person name="Fontanillas E."/>
            <person name="Toh S.S."/>
            <person name="Chen Z."/>
            <person name="Goldberg J."/>
            <person name="Duplessis S."/>
            <person name="Henrissat B."/>
            <person name="Young S."/>
            <person name="Zeng Q."/>
            <person name="Aguileta G."/>
            <person name="Petit E."/>
            <person name="Badouin H."/>
            <person name="Andrews J."/>
            <person name="Razeeq D."/>
            <person name="Gabaldon T."/>
            <person name="Quesneville H."/>
            <person name="Giraud T."/>
            <person name="Hood M.E."/>
            <person name="Schultz D.J."/>
            <person name="Cuomo C.A."/>
        </authorList>
    </citation>
    <scope>NUCLEOTIDE SEQUENCE [LARGE SCALE GENOMIC DNA]</scope>
    <source>
        <strain evidence="8">P1A1 Lamole</strain>
        <strain evidence="10">p1A1 Lamole</strain>
    </source>
</reference>
<evidence type="ECO:0000256" key="6">
    <source>
        <dbReference type="SAM" id="MobiDB-lite"/>
    </source>
</evidence>
<evidence type="ECO:0000259" key="7">
    <source>
        <dbReference type="PROSITE" id="PS50023"/>
    </source>
</evidence>
<name>U5HBR5_USTV1</name>
<dbReference type="Pfam" id="PF00412">
    <property type="entry name" value="LIM"/>
    <property type="match status" value="1"/>
</dbReference>
<dbReference type="GO" id="GO:0005634">
    <property type="term" value="C:nucleus"/>
    <property type="evidence" value="ECO:0007669"/>
    <property type="project" value="TreeGrafter"/>
</dbReference>
<dbReference type="InParanoid" id="U5HBR5"/>
<evidence type="ECO:0000313" key="10">
    <source>
        <dbReference type="Proteomes" id="UP000017200"/>
    </source>
</evidence>
<dbReference type="PROSITE" id="PS00478">
    <property type="entry name" value="LIM_DOMAIN_1"/>
    <property type="match status" value="1"/>
</dbReference>
<accession>U5HBR5</accession>
<evidence type="ECO:0000313" key="9">
    <source>
        <dbReference type="EnsemblFungi" id="MVLG_04611T0"/>
    </source>
</evidence>
<sequence>MGFCQRCGEVTVTPRCKCGGTAKETSTQLLFRGASGDKWSQRYVAKATSPSAASLFAPAPISSAAATTSSASKLGPTSTSSPSATPHGGAHLPASTTSGTPVRPPIKRNPTTFENHELSSVFGSVLSPKDQWECAACQHRFVQEEVIYPHPNAKVDAQLSELYFCRECFAERFSKGTCKKCKCAVLSDAPFIRHDDRLWHESCYTCSYCSDPQTGPVIDFAGNPSCEACFDSEAYKTKGVPPSPHLAQKGFDMGPVKANLRPAPSKWGGSKAKLNLSPAVKPTTQTRYGQDHSNTPAGNRNRALLAGNDRAVPGWRLRNEREKSPIVASLDEMGNTFRRLGLERSESPLASSKRTDIAAQSTPVSLPASSTYGRDVTGTPAVGNTTSRTAPVWSQVPPMTKSIQAKEGSSATELTHCSVCDLVLGYGEFVQLQGKASVMHKACFLCGGCRKPLDQGRHVEAEGHIWHRDCAPPPKMFRTIETSLAEPQLGQPRKPYVPTSPVQDPCCRSCRLVLGLGYNISTSGGTVNYCAQCFKCAACSQPFGRVPSHRSFIEVAGVPYHTRCAPPPSPQRAEENPSTPLRASTSRAPSSLPLAPSQTKIFHTPPSINSAEKPRSIFATRERPPENLGGLLVCAGCSVRATERETKSGPLGKRYHPRCLKCGLCSRTVDSESRIGANGELRCESCRKIEARRSTNPRSSFIHVPSVDATPPRY</sequence>
<keyword evidence="2" id="KW-0677">Repeat</keyword>
<dbReference type="CDD" id="cd08368">
    <property type="entry name" value="LIM"/>
    <property type="match status" value="1"/>
</dbReference>
<feature type="compositionally biased region" description="Polar residues" evidence="6">
    <location>
        <begin position="598"/>
        <end position="607"/>
    </location>
</feature>
<evidence type="ECO:0000313" key="8">
    <source>
        <dbReference type="EMBL" id="KDE04961.1"/>
    </source>
</evidence>
<dbReference type="EMBL" id="GL541695">
    <property type="protein sequence ID" value="KDE04961.1"/>
    <property type="molecule type" value="Genomic_DNA"/>
</dbReference>